<gene>
    <name evidence="1" type="ORF">SAMN04490201_2740</name>
</gene>
<dbReference type="Proteomes" id="UP000182058">
    <property type="component" value="Chromosome I"/>
</dbReference>
<evidence type="ECO:0000313" key="2">
    <source>
        <dbReference type="Proteomes" id="UP000182058"/>
    </source>
</evidence>
<proteinExistence type="predicted"/>
<dbReference type="EMBL" id="LT629795">
    <property type="protein sequence ID" value="SDU57050.1"/>
    <property type="molecule type" value="Genomic_DNA"/>
</dbReference>
<protein>
    <submittedName>
        <fullName evidence="1">Uncharacterized protein</fullName>
    </submittedName>
</protein>
<keyword evidence="2" id="KW-1185">Reference proteome</keyword>
<organism evidence="1 2">
    <name type="scientific">Pseudomonas psychrophila</name>
    <dbReference type="NCBI Taxonomy" id="122355"/>
    <lineage>
        <taxon>Bacteria</taxon>
        <taxon>Pseudomonadati</taxon>
        <taxon>Pseudomonadota</taxon>
        <taxon>Gammaproteobacteria</taxon>
        <taxon>Pseudomonadales</taxon>
        <taxon>Pseudomonadaceae</taxon>
        <taxon>Pseudomonas</taxon>
    </lineage>
</organism>
<reference evidence="1 2" key="1">
    <citation type="submission" date="2016-10" db="EMBL/GenBank/DDBJ databases">
        <authorList>
            <person name="Varghese N."/>
            <person name="Submissions S."/>
        </authorList>
    </citation>
    <scope>NUCLEOTIDE SEQUENCE [LARGE SCALE GENOMIC DNA]</scope>
    <source>
        <strain evidence="1 2">BS3667</strain>
    </source>
</reference>
<dbReference type="RefSeq" id="WP_048352021.1">
    <property type="nucleotide sequence ID" value="NZ_LT629795.1"/>
</dbReference>
<sequence>MSARRRWKTGNPAEFGPGQLGASYLSKEVRWGFKRNILIWARQMITKYAGQEAGRVYLVPSNTALDKVNSMSRAVAAPVNSRSSVMVSRQNNGGHPGTPGYQQIAHAVWAFLKFNV</sequence>
<evidence type="ECO:0000313" key="1">
    <source>
        <dbReference type="EMBL" id="SDU57050.1"/>
    </source>
</evidence>
<accession>A0ABY0VXV7</accession>
<name>A0ABY0VXV7_9PSED</name>